<dbReference type="Proteomes" id="UP001189624">
    <property type="component" value="Chromosome 4"/>
</dbReference>
<dbReference type="EMBL" id="OY731401">
    <property type="protein sequence ID" value="CAJ1950290.1"/>
    <property type="molecule type" value="Genomic_DNA"/>
</dbReference>
<sequence length="85" mass="9836">MIPYGIHEPTQGGQAISKKSSNGNPNGLWMKVKWGGILRISDLEETQKYKEDERNECIQRISLYCHVTYLDRGDFELSASIRMRF</sequence>
<evidence type="ECO:0000313" key="2">
    <source>
        <dbReference type="EMBL" id="CAJ1950290.1"/>
    </source>
</evidence>
<feature type="compositionally biased region" description="Polar residues" evidence="1">
    <location>
        <begin position="11"/>
        <end position="25"/>
    </location>
</feature>
<proteinExistence type="predicted"/>
<organism evidence="2 3">
    <name type="scientific">Sphenostylis stenocarpa</name>
    <dbReference type="NCBI Taxonomy" id="92480"/>
    <lineage>
        <taxon>Eukaryota</taxon>
        <taxon>Viridiplantae</taxon>
        <taxon>Streptophyta</taxon>
        <taxon>Embryophyta</taxon>
        <taxon>Tracheophyta</taxon>
        <taxon>Spermatophyta</taxon>
        <taxon>Magnoliopsida</taxon>
        <taxon>eudicotyledons</taxon>
        <taxon>Gunneridae</taxon>
        <taxon>Pentapetalae</taxon>
        <taxon>rosids</taxon>
        <taxon>fabids</taxon>
        <taxon>Fabales</taxon>
        <taxon>Fabaceae</taxon>
        <taxon>Papilionoideae</taxon>
        <taxon>50 kb inversion clade</taxon>
        <taxon>NPAAA clade</taxon>
        <taxon>indigoferoid/millettioid clade</taxon>
        <taxon>Phaseoleae</taxon>
        <taxon>Sphenostylis</taxon>
    </lineage>
</organism>
<gene>
    <name evidence="2" type="ORF">AYBTSS11_LOCUS14175</name>
</gene>
<protein>
    <submittedName>
        <fullName evidence="2">Uncharacterized protein</fullName>
    </submittedName>
</protein>
<name>A0AA86VYC3_9FABA</name>
<evidence type="ECO:0000313" key="3">
    <source>
        <dbReference type="Proteomes" id="UP001189624"/>
    </source>
</evidence>
<dbReference type="Gramene" id="rna-AYBTSS11_LOCUS14175">
    <property type="protein sequence ID" value="CAJ1950290.1"/>
    <property type="gene ID" value="gene-AYBTSS11_LOCUS14175"/>
</dbReference>
<keyword evidence="3" id="KW-1185">Reference proteome</keyword>
<evidence type="ECO:0000256" key="1">
    <source>
        <dbReference type="SAM" id="MobiDB-lite"/>
    </source>
</evidence>
<accession>A0AA86VYC3</accession>
<dbReference type="AlphaFoldDB" id="A0AA86VYC3"/>
<reference evidence="2" key="1">
    <citation type="submission" date="2023-10" db="EMBL/GenBank/DDBJ databases">
        <authorList>
            <person name="Domelevo Entfellner J.-B."/>
        </authorList>
    </citation>
    <scope>NUCLEOTIDE SEQUENCE</scope>
</reference>
<feature type="region of interest" description="Disordered" evidence="1">
    <location>
        <begin position="1"/>
        <end position="26"/>
    </location>
</feature>